<protein>
    <submittedName>
        <fullName evidence="2">Uncharacterized protein</fullName>
    </submittedName>
</protein>
<evidence type="ECO:0000256" key="1">
    <source>
        <dbReference type="SAM" id="MobiDB-lite"/>
    </source>
</evidence>
<reference evidence="2" key="1">
    <citation type="journal article" date="2023" name="GigaByte">
        <title>Genome assembly of the bearded iris, Iris pallida Lam.</title>
        <authorList>
            <person name="Bruccoleri R.E."/>
            <person name="Oakeley E.J."/>
            <person name="Faust A.M.E."/>
            <person name="Altorfer M."/>
            <person name="Dessus-Babus S."/>
            <person name="Burckhardt D."/>
            <person name="Oertli M."/>
            <person name="Naumann U."/>
            <person name="Petersen F."/>
            <person name="Wong J."/>
        </authorList>
    </citation>
    <scope>NUCLEOTIDE SEQUENCE</scope>
    <source>
        <strain evidence="2">GSM-AAB239-AS_SAM_17_03QT</strain>
    </source>
</reference>
<name>A0AAX6F3G4_IRIPA</name>
<reference evidence="2" key="2">
    <citation type="submission" date="2023-04" db="EMBL/GenBank/DDBJ databases">
        <authorList>
            <person name="Bruccoleri R.E."/>
            <person name="Oakeley E.J."/>
            <person name="Faust A.-M."/>
            <person name="Dessus-Babus S."/>
            <person name="Altorfer M."/>
            <person name="Burckhardt D."/>
            <person name="Oertli M."/>
            <person name="Naumann U."/>
            <person name="Petersen F."/>
            <person name="Wong J."/>
        </authorList>
    </citation>
    <scope>NUCLEOTIDE SEQUENCE</scope>
    <source>
        <strain evidence="2">GSM-AAB239-AS_SAM_17_03QT</strain>
        <tissue evidence="2">Leaf</tissue>
    </source>
</reference>
<dbReference type="EMBL" id="JANAVB010032220">
    <property type="protein sequence ID" value="KAJ6810854.1"/>
    <property type="molecule type" value="Genomic_DNA"/>
</dbReference>
<dbReference type="EMBL" id="JANAVB010005597">
    <property type="protein sequence ID" value="KAJ6847175.1"/>
    <property type="molecule type" value="Genomic_DNA"/>
</dbReference>
<evidence type="ECO:0000313" key="4">
    <source>
        <dbReference type="Proteomes" id="UP001140949"/>
    </source>
</evidence>
<accession>A0AAX6F3G4</accession>
<dbReference type="Proteomes" id="UP001140949">
    <property type="component" value="Unassembled WGS sequence"/>
</dbReference>
<sequence length="144" mass="15389">MACINMLNPDHHPAVPMSPRISFSNDFAVNDPPPPAAVRRDRMPVDPDFEFSVGSRPMMAADELFFKGRMLPLRGGGPGGAGGDTGAGGRLTTLRDELRSHEDYEGSRPPKASSSFFKLIGLKKPNCSNNNTTRPSSGEGGSKC</sequence>
<dbReference type="AlphaFoldDB" id="A0AAX6F3G4"/>
<evidence type="ECO:0000313" key="3">
    <source>
        <dbReference type="EMBL" id="KAJ6847175.1"/>
    </source>
</evidence>
<proteinExistence type="predicted"/>
<comment type="caution">
    <text evidence="2">The sequence shown here is derived from an EMBL/GenBank/DDBJ whole genome shotgun (WGS) entry which is preliminary data.</text>
</comment>
<keyword evidence="4" id="KW-1185">Reference proteome</keyword>
<feature type="region of interest" description="Disordered" evidence="1">
    <location>
        <begin position="122"/>
        <end position="144"/>
    </location>
</feature>
<dbReference type="PANTHER" id="PTHR31722:SF62">
    <property type="entry name" value="EMB|CAB62433.1"/>
    <property type="match status" value="1"/>
</dbReference>
<gene>
    <name evidence="2" type="ORF">M6B38_104995</name>
    <name evidence="3" type="ORF">M6B38_285210</name>
</gene>
<dbReference type="PANTHER" id="PTHR31722">
    <property type="entry name" value="OS06G0675200 PROTEIN"/>
    <property type="match status" value="1"/>
</dbReference>
<feature type="compositionally biased region" description="Polar residues" evidence="1">
    <location>
        <begin position="126"/>
        <end position="136"/>
    </location>
</feature>
<organism evidence="2 4">
    <name type="scientific">Iris pallida</name>
    <name type="common">Sweet iris</name>
    <dbReference type="NCBI Taxonomy" id="29817"/>
    <lineage>
        <taxon>Eukaryota</taxon>
        <taxon>Viridiplantae</taxon>
        <taxon>Streptophyta</taxon>
        <taxon>Embryophyta</taxon>
        <taxon>Tracheophyta</taxon>
        <taxon>Spermatophyta</taxon>
        <taxon>Magnoliopsida</taxon>
        <taxon>Liliopsida</taxon>
        <taxon>Asparagales</taxon>
        <taxon>Iridaceae</taxon>
        <taxon>Iridoideae</taxon>
        <taxon>Irideae</taxon>
        <taxon>Iris</taxon>
    </lineage>
</organism>
<evidence type="ECO:0000313" key="2">
    <source>
        <dbReference type="EMBL" id="KAJ6810854.1"/>
    </source>
</evidence>